<dbReference type="InterPro" id="IPR000073">
    <property type="entry name" value="AB_hydrolase_1"/>
</dbReference>
<dbReference type="EMBL" id="FNAK01000002">
    <property type="protein sequence ID" value="SDD52653.1"/>
    <property type="molecule type" value="Genomic_DNA"/>
</dbReference>
<feature type="chain" id="PRO_5010357053" evidence="5">
    <location>
        <begin position="22"/>
        <end position="316"/>
    </location>
</feature>
<dbReference type="PRINTS" id="PR00111">
    <property type="entry name" value="ABHYDROLASE"/>
</dbReference>
<dbReference type="PANTHER" id="PTHR43798">
    <property type="entry name" value="MONOACYLGLYCEROL LIPASE"/>
    <property type="match status" value="1"/>
</dbReference>
<evidence type="ECO:0000256" key="5">
    <source>
        <dbReference type="SAM" id="SignalP"/>
    </source>
</evidence>
<evidence type="ECO:0000256" key="3">
    <source>
        <dbReference type="PIRNR" id="PIRNR005539"/>
    </source>
</evidence>
<evidence type="ECO:0000256" key="1">
    <source>
        <dbReference type="ARBA" id="ARBA00010088"/>
    </source>
</evidence>
<dbReference type="InterPro" id="IPR029058">
    <property type="entry name" value="AB_hydrolase_fold"/>
</dbReference>
<dbReference type="GO" id="GO:0016020">
    <property type="term" value="C:membrane"/>
    <property type="evidence" value="ECO:0007669"/>
    <property type="project" value="TreeGrafter"/>
</dbReference>
<dbReference type="InterPro" id="IPR005945">
    <property type="entry name" value="Pro_imino_pep"/>
</dbReference>
<comment type="similarity">
    <text evidence="1 3">Belongs to the peptidase S33 family.</text>
</comment>
<dbReference type="Pfam" id="PF00561">
    <property type="entry name" value="Abhydrolase_1"/>
    <property type="match status" value="1"/>
</dbReference>
<dbReference type="GO" id="GO:0006508">
    <property type="term" value="P:proteolysis"/>
    <property type="evidence" value="ECO:0007669"/>
    <property type="project" value="InterPro"/>
</dbReference>
<feature type="domain" description="AB hydrolase-1" evidence="6">
    <location>
        <begin position="52"/>
        <end position="297"/>
    </location>
</feature>
<gene>
    <name evidence="7" type="ORF">SAMN04488071_0716</name>
</gene>
<dbReference type="STRING" id="637679.GCA_001550055_02428"/>
<dbReference type="SUPFAM" id="SSF53474">
    <property type="entry name" value="alpha/beta-Hydrolases"/>
    <property type="match status" value="1"/>
</dbReference>
<dbReference type="GO" id="GO:0008233">
    <property type="term" value="F:peptidase activity"/>
    <property type="evidence" value="ECO:0007669"/>
    <property type="project" value="InterPro"/>
</dbReference>
<feature type="active site" evidence="4">
    <location>
        <position position="266"/>
    </location>
</feature>
<protein>
    <submittedName>
        <fullName evidence="7">Proline iminopeptidase</fullName>
    </submittedName>
</protein>
<accession>A0A1G6VH02</accession>
<dbReference type="OrthoDB" id="9796770at2"/>
<dbReference type="AlphaFoldDB" id="A0A1G6VH02"/>
<feature type="signal peptide" evidence="5">
    <location>
        <begin position="1"/>
        <end position="21"/>
    </location>
</feature>
<dbReference type="InterPro" id="IPR050266">
    <property type="entry name" value="AB_hydrolase_sf"/>
</dbReference>
<dbReference type="Gene3D" id="3.40.50.1820">
    <property type="entry name" value="alpha/beta hydrolase"/>
    <property type="match status" value="1"/>
</dbReference>
<dbReference type="Proteomes" id="UP000183685">
    <property type="component" value="Unassembled WGS sequence"/>
</dbReference>
<sequence length="316" mass="35006">MLRLALAALIALSLLTLPAQAHQDPEIAGYIQVDGGKVWYRLNGREHLGKRPAIIVMHGGPGGTHRGNMPYVALADEFPVILYDQLGTGNSERPNNPENWRVERFVAEIDHIRAALGLDDVIIAGHSWGGTLAAEYAVRNPEGLKAAILSSPLISTRQWIADNQEWIDQLPPETAATIRKHEAEGTTNHPDYRAAEAAFYARHMCRTEGCRNSRYRVDGPNWNPVMYETMWGPTEFFAPGTLKDYDISPQLPTVKVPTLMICGEYDEAAPKSCRRFAGMIPNAKTVIVPGAGHATMGDNEEFYMMALRIFLKGLNE</sequence>
<dbReference type="NCBIfam" id="TIGR01250">
    <property type="entry name" value="pro_imino_pep_2"/>
    <property type="match status" value="1"/>
</dbReference>
<dbReference type="InterPro" id="IPR002410">
    <property type="entry name" value="Peptidase_S33"/>
</dbReference>
<keyword evidence="2 3" id="KW-0378">Hydrolase</keyword>
<feature type="active site" description="Nucleophile" evidence="4">
    <location>
        <position position="127"/>
    </location>
</feature>
<dbReference type="PRINTS" id="PR00793">
    <property type="entry name" value="PROAMNOPTASE"/>
</dbReference>
<keyword evidence="5" id="KW-0732">Signal</keyword>
<keyword evidence="8" id="KW-1185">Reference proteome</keyword>
<dbReference type="PANTHER" id="PTHR43798:SF33">
    <property type="entry name" value="HYDROLASE, PUTATIVE (AFU_ORTHOLOGUE AFUA_2G14860)-RELATED"/>
    <property type="match status" value="1"/>
</dbReference>
<evidence type="ECO:0000256" key="2">
    <source>
        <dbReference type="ARBA" id="ARBA00022801"/>
    </source>
</evidence>
<dbReference type="PIRSF" id="PIRSF005539">
    <property type="entry name" value="Pept_S33_TRI_F1"/>
    <property type="match status" value="1"/>
</dbReference>
<evidence type="ECO:0000256" key="4">
    <source>
        <dbReference type="PIRSR" id="PIRSR005539-1"/>
    </source>
</evidence>
<reference evidence="7 8" key="1">
    <citation type="submission" date="2016-10" db="EMBL/GenBank/DDBJ databases">
        <authorList>
            <person name="de Groot N.N."/>
        </authorList>
    </citation>
    <scope>NUCLEOTIDE SEQUENCE [LARGE SCALE GENOMIC DNA]</scope>
    <source>
        <strain evidence="7 8">CGMCC 1.9109</strain>
    </source>
</reference>
<proteinExistence type="inferred from homology"/>
<feature type="active site" description="Proton donor" evidence="4">
    <location>
        <position position="293"/>
    </location>
</feature>
<organism evidence="7 8">
    <name type="scientific">Kordiimonas lacus</name>
    <dbReference type="NCBI Taxonomy" id="637679"/>
    <lineage>
        <taxon>Bacteria</taxon>
        <taxon>Pseudomonadati</taxon>
        <taxon>Pseudomonadota</taxon>
        <taxon>Alphaproteobacteria</taxon>
        <taxon>Kordiimonadales</taxon>
        <taxon>Kordiimonadaceae</taxon>
        <taxon>Kordiimonas</taxon>
    </lineage>
</organism>
<name>A0A1G6VH02_9PROT</name>
<evidence type="ECO:0000259" key="6">
    <source>
        <dbReference type="Pfam" id="PF00561"/>
    </source>
</evidence>
<evidence type="ECO:0000313" key="8">
    <source>
        <dbReference type="Proteomes" id="UP000183685"/>
    </source>
</evidence>
<evidence type="ECO:0000313" key="7">
    <source>
        <dbReference type="EMBL" id="SDD52653.1"/>
    </source>
</evidence>